<name>A0ABS2MYL5_9BACI</name>
<comment type="caution">
    <text evidence="2">The sequence shown here is derived from an EMBL/GenBank/DDBJ whole genome shotgun (WGS) entry which is preliminary data.</text>
</comment>
<reference evidence="2 3" key="1">
    <citation type="submission" date="2021-01" db="EMBL/GenBank/DDBJ databases">
        <title>Genomic Encyclopedia of Type Strains, Phase IV (KMG-IV): sequencing the most valuable type-strain genomes for metagenomic binning, comparative biology and taxonomic classification.</title>
        <authorList>
            <person name="Goeker M."/>
        </authorList>
    </citation>
    <scope>NUCLEOTIDE SEQUENCE [LARGE SCALE GENOMIC DNA]</scope>
    <source>
        <strain evidence="2 3">DSM 23711</strain>
    </source>
</reference>
<feature type="transmembrane region" description="Helical" evidence="1">
    <location>
        <begin position="33"/>
        <end position="52"/>
    </location>
</feature>
<feature type="transmembrane region" description="Helical" evidence="1">
    <location>
        <begin position="87"/>
        <end position="108"/>
    </location>
</feature>
<dbReference type="RefSeq" id="WP_204498408.1">
    <property type="nucleotide sequence ID" value="NZ_JAFBDR010000006.1"/>
</dbReference>
<accession>A0ABS2MYL5</accession>
<dbReference type="InterPro" id="IPR019649">
    <property type="entry name" value="DUF2512"/>
</dbReference>
<evidence type="ECO:0000313" key="2">
    <source>
        <dbReference type="EMBL" id="MBM7571003.1"/>
    </source>
</evidence>
<sequence length="155" mass="17389">MKHLKAISIKFLVIAIVLYSILTSFYSASLLNIFIISVLVTGVAYVVGDLFILPRFGNLIATIADFGLAFGAIWLLSVFFLGLEYGIVAASLFCAILISLTEALFHIYMDNKVLHNGDEEIYVDRYQTSRQLQTEFSEENPDIDIIELKKKKDGE</sequence>
<evidence type="ECO:0000313" key="3">
    <source>
        <dbReference type="Proteomes" id="UP001296943"/>
    </source>
</evidence>
<organism evidence="2 3">
    <name type="scientific">Aquibacillus albus</name>
    <dbReference type="NCBI Taxonomy" id="1168171"/>
    <lineage>
        <taxon>Bacteria</taxon>
        <taxon>Bacillati</taxon>
        <taxon>Bacillota</taxon>
        <taxon>Bacilli</taxon>
        <taxon>Bacillales</taxon>
        <taxon>Bacillaceae</taxon>
        <taxon>Aquibacillus</taxon>
    </lineage>
</organism>
<keyword evidence="1" id="KW-1133">Transmembrane helix</keyword>
<dbReference type="Pfam" id="PF10710">
    <property type="entry name" value="DUF2512"/>
    <property type="match status" value="1"/>
</dbReference>
<gene>
    <name evidence="2" type="ORF">JOC48_001483</name>
</gene>
<evidence type="ECO:0000256" key="1">
    <source>
        <dbReference type="SAM" id="Phobius"/>
    </source>
</evidence>
<feature type="transmembrane region" description="Helical" evidence="1">
    <location>
        <begin position="59"/>
        <end position="81"/>
    </location>
</feature>
<dbReference type="Proteomes" id="UP001296943">
    <property type="component" value="Unassembled WGS sequence"/>
</dbReference>
<keyword evidence="3" id="KW-1185">Reference proteome</keyword>
<proteinExistence type="predicted"/>
<protein>
    <submittedName>
        <fullName evidence="2">Type III secretory pathway component EscS</fullName>
    </submittedName>
</protein>
<feature type="transmembrane region" description="Helical" evidence="1">
    <location>
        <begin position="7"/>
        <end position="27"/>
    </location>
</feature>
<keyword evidence="1" id="KW-0472">Membrane</keyword>
<keyword evidence="1" id="KW-0812">Transmembrane</keyword>
<dbReference type="EMBL" id="JAFBDR010000006">
    <property type="protein sequence ID" value="MBM7571003.1"/>
    <property type="molecule type" value="Genomic_DNA"/>
</dbReference>